<proteinExistence type="predicted"/>
<dbReference type="InterPro" id="IPR050570">
    <property type="entry name" value="Cell_wall_metabolism_enzyme"/>
</dbReference>
<dbReference type="Pfam" id="PF01551">
    <property type="entry name" value="Peptidase_M23"/>
    <property type="match status" value="1"/>
</dbReference>
<dbReference type="EMBL" id="CP001101">
    <property type="protein sequence ID" value="ACE05402.1"/>
    <property type="molecule type" value="Genomic_DNA"/>
</dbReference>
<reference evidence="4" key="1">
    <citation type="submission" date="2008-06" db="EMBL/GenBank/DDBJ databases">
        <title>Complete sequence of Chlorobium phaeobacteroides BS1.</title>
        <authorList>
            <consortium name="US DOE Joint Genome Institute"/>
            <person name="Lucas S."/>
            <person name="Copeland A."/>
            <person name="Lapidus A."/>
            <person name="Glavina del Rio T."/>
            <person name="Dalin E."/>
            <person name="Tice H."/>
            <person name="Bruce D."/>
            <person name="Goodwin L."/>
            <person name="Pitluck S."/>
            <person name="Schmutz J."/>
            <person name="Larimer F."/>
            <person name="Land M."/>
            <person name="Hauser L."/>
            <person name="Kyrpides N."/>
            <person name="Ovchinnikova G."/>
            <person name="Li T."/>
            <person name="Liu Z."/>
            <person name="Zhao F."/>
            <person name="Overmann J."/>
            <person name="Bryant D.A."/>
            <person name="Richardson P."/>
        </authorList>
    </citation>
    <scope>NUCLEOTIDE SEQUENCE [LARGE SCALE GENOMIC DNA]</scope>
    <source>
        <strain evidence="4">BS1</strain>
    </source>
</reference>
<sequence>MRSRHKRHARHTLSFVSSEGLSRPFIVLKGNTFVFALVGALIVIFPAVLTGVLLVNTSLLSFLHGGVLSPQERQLLFDQSERLDSLVLEIERMDSLSEKMEATVLKEQSVLKMLDRPSASVDDVFAPGLLPDNIAARPDKDPVYIGRLVSGTLSQRFQPSNSHYGIDIATPVNEPVSALSDGSVIFSGWTTDFGYTLILDHGTYKTFYKHCSRLFKRSHEQVKLGEIIALSGNTGKFSTGTHLHFEIWRNGIPVNPELYLRK</sequence>
<dbReference type="InterPro" id="IPR016047">
    <property type="entry name" value="M23ase_b-sheet_dom"/>
</dbReference>
<dbReference type="PANTHER" id="PTHR21666">
    <property type="entry name" value="PEPTIDASE-RELATED"/>
    <property type="match status" value="1"/>
</dbReference>
<gene>
    <name evidence="4" type="ordered locus">Cphamn1_2508</name>
</gene>
<feature type="domain" description="M23ase beta-sheet core" evidence="3">
    <location>
        <begin position="162"/>
        <end position="256"/>
    </location>
</feature>
<evidence type="ECO:0000259" key="3">
    <source>
        <dbReference type="Pfam" id="PF01551"/>
    </source>
</evidence>
<protein>
    <submittedName>
        <fullName evidence="4">Peptidase M23</fullName>
    </submittedName>
</protein>
<dbReference type="InterPro" id="IPR011055">
    <property type="entry name" value="Dup_hybrid_motif"/>
</dbReference>
<keyword evidence="2" id="KW-0472">Membrane</keyword>
<name>B3EQA4_CHLPB</name>
<dbReference type="OrthoDB" id="9814377at2"/>
<dbReference type="STRING" id="331678.Cphamn1_2508"/>
<dbReference type="eggNOG" id="COG0739">
    <property type="taxonomic scope" value="Bacteria"/>
</dbReference>
<organism evidence="4">
    <name type="scientific">Chlorobium phaeobacteroides (strain BS1)</name>
    <dbReference type="NCBI Taxonomy" id="331678"/>
    <lineage>
        <taxon>Bacteria</taxon>
        <taxon>Pseudomonadati</taxon>
        <taxon>Chlorobiota</taxon>
        <taxon>Chlorobiia</taxon>
        <taxon>Chlorobiales</taxon>
        <taxon>Chlorobiaceae</taxon>
        <taxon>Chlorobium/Pelodictyon group</taxon>
        <taxon>Chlorobium</taxon>
    </lineage>
</organism>
<dbReference type="KEGG" id="cpb:Cphamn1_2508"/>
<accession>B3EQA4</accession>
<dbReference type="SUPFAM" id="SSF51261">
    <property type="entry name" value="Duplicated hybrid motif"/>
    <property type="match status" value="1"/>
</dbReference>
<keyword evidence="2" id="KW-0812">Transmembrane</keyword>
<dbReference type="HOGENOM" id="CLU_029425_8_0_10"/>
<keyword evidence="2" id="KW-1133">Transmembrane helix</keyword>
<keyword evidence="1" id="KW-0732">Signal</keyword>
<dbReference type="GO" id="GO:0004222">
    <property type="term" value="F:metalloendopeptidase activity"/>
    <property type="evidence" value="ECO:0007669"/>
    <property type="project" value="TreeGrafter"/>
</dbReference>
<evidence type="ECO:0000256" key="1">
    <source>
        <dbReference type="ARBA" id="ARBA00022729"/>
    </source>
</evidence>
<dbReference type="AlphaFoldDB" id="B3EQA4"/>
<evidence type="ECO:0000313" key="4">
    <source>
        <dbReference type="EMBL" id="ACE05402.1"/>
    </source>
</evidence>
<dbReference type="Gene3D" id="2.70.70.10">
    <property type="entry name" value="Glucose Permease (Domain IIA)"/>
    <property type="match status" value="1"/>
</dbReference>
<evidence type="ECO:0000256" key="2">
    <source>
        <dbReference type="SAM" id="Phobius"/>
    </source>
</evidence>
<feature type="transmembrane region" description="Helical" evidence="2">
    <location>
        <begin position="33"/>
        <end position="55"/>
    </location>
</feature>
<dbReference type="PANTHER" id="PTHR21666:SF289">
    <property type="entry name" value="L-ALA--D-GLU ENDOPEPTIDASE"/>
    <property type="match status" value="1"/>
</dbReference>
<dbReference type="CDD" id="cd12797">
    <property type="entry name" value="M23_peptidase"/>
    <property type="match status" value="1"/>
</dbReference>